<dbReference type="RefSeq" id="WP_130256792.1">
    <property type="nucleotide sequence ID" value="NZ_PPSX01000078.1"/>
</dbReference>
<feature type="signal peptide" evidence="2">
    <location>
        <begin position="1"/>
        <end position="19"/>
    </location>
</feature>
<dbReference type="AlphaFoldDB" id="A0A4Q7II74"/>
<reference evidence="4 5" key="1">
    <citation type="submission" date="2018-01" db="EMBL/GenBank/DDBJ databases">
        <title>Co-occurrence of chitin degradation, pigmentation and bioactivity in marine Pseudoalteromonas.</title>
        <authorList>
            <person name="Paulsen S."/>
            <person name="Gram L."/>
            <person name="Machado H."/>
        </authorList>
    </citation>
    <scope>NUCLEOTIDE SEQUENCE [LARGE SCALE GENOMIC DNA]</scope>
    <source>
        <strain evidence="4 5">S3898</strain>
    </source>
</reference>
<proteinExistence type="predicted"/>
<evidence type="ECO:0000313" key="4">
    <source>
        <dbReference type="EMBL" id="RZQ51783.1"/>
    </source>
</evidence>
<keyword evidence="1 2" id="KW-0732">Signal</keyword>
<dbReference type="Proteomes" id="UP000291338">
    <property type="component" value="Unassembled WGS sequence"/>
</dbReference>
<feature type="domain" description="Outer membrane protein beta-barrel" evidence="3">
    <location>
        <begin position="6"/>
        <end position="193"/>
    </location>
</feature>
<sequence>MKIRTLLLATSLISSSAFASTLNLDYVEAGYGTVSFDDSSFDPKGVGVKFSKQVEENFLIKGSYTLTTDSDDHDDYELGQLYAGFGFLTHLEEDKIIEISPYYGKLKTEIEYSYSGGIDKSAYDATIYGLEANYHFACNEALSMLVGVGYERLDFEYVSENNASYQVQLNYNFSEKFTFNFSHRNVKDYKNTGLNIRYNF</sequence>
<comment type="caution">
    <text evidence="4">The sequence shown here is derived from an EMBL/GenBank/DDBJ whole genome shotgun (WGS) entry which is preliminary data.</text>
</comment>
<evidence type="ECO:0000259" key="3">
    <source>
        <dbReference type="Pfam" id="PF13505"/>
    </source>
</evidence>
<dbReference type="InterPro" id="IPR027385">
    <property type="entry name" value="Beta-barrel_OMP"/>
</dbReference>
<dbReference type="Gene3D" id="2.40.160.20">
    <property type="match status" value="1"/>
</dbReference>
<dbReference type="Pfam" id="PF13505">
    <property type="entry name" value="OMP_b-brl"/>
    <property type="match status" value="1"/>
</dbReference>
<dbReference type="EMBL" id="PPSX01000078">
    <property type="protein sequence ID" value="RZQ51783.1"/>
    <property type="molecule type" value="Genomic_DNA"/>
</dbReference>
<accession>A0A4Q7II74</accession>
<name>A0A4Q7II74_9GAMM</name>
<evidence type="ECO:0000256" key="2">
    <source>
        <dbReference type="SAM" id="SignalP"/>
    </source>
</evidence>
<evidence type="ECO:0000313" key="5">
    <source>
        <dbReference type="Proteomes" id="UP000291338"/>
    </source>
</evidence>
<organism evidence="4 5">
    <name type="scientific">Pseudoalteromonas phenolica</name>
    <dbReference type="NCBI Taxonomy" id="161398"/>
    <lineage>
        <taxon>Bacteria</taxon>
        <taxon>Pseudomonadati</taxon>
        <taxon>Pseudomonadota</taxon>
        <taxon>Gammaproteobacteria</taxon>
        <taxon>Alteromonadales</taxon>
        <taxon>Pseudoalteromonadaceae</taxon>
        <taxon>Pseudoalteromonas</taxon>
    </lineage>
</organism>
<feature type="chain" id="PRO_5020346539" description="Outer membrane protein beta-barrel domain-containing protein" evidence="2">
    <location>
        <begin position="20"/>
        <end position="200"/>
    </location>
</feature>
<dbReference type="SUPFAM" id="SSF56925">
    <property type="entry name" value="OMPA-like"/>
    <property type="match status" value="1"/>
</dbReference>
<protein>
    <recommendedName>
        <fullName evidence="3">Outer membrane protein beta-barrel domain-containing protein</fullName>
    </recommendedName>
</protein>
<dbReference type="InterPro" id="IPR011250">
    <property type="entry name" value="OMP/PagP_B-barrel"/>
</dbReference>
<evidence type="ECO:0000256" key="1">
    <source>
        <dbReference type="ARBA" id="ARBA00022729"/>
    </source>
</evidence>
<gene>
    <name evidence="4" type="ORF">C1E23_17495</name>
</gene>